<keyword evidence="4" id="KW-0285">Flavoprotein</keyword>
<comment type="similarity">
    <text evidence="3">Belongs to the FAD-binding monooxygenase family.</text>
</comment>
<dbReference type="InterPro" id="IPR050346">
    <property type="entry name" value="FMO-like"/>
</dbReference>
<dbReference type="SUPFAM" id="SSF51905">
    <property type="entry name" value="FAD/NAD(P)-binding domain"/>
    <property type="match status" value="2"/>
</dbReference>
<keyword evidence="7" id="KW-0560">Oxidoreductase</keyword>
<evidence type="ECO:0000313" key="11">
    <source>
        <dbReference type="EMBL" id="SJN30899.1"/>
    </source>
</evidence>
<evidence type="ECO:0000256" key="1">
    <source>
        <dbReference type="ARBA" id="ARBA00001974"/>
    </source>
</evidence>
<dbReference type="PIRSF" id="PIRSF000332">
    <property type="entry name" value="FMO"/>
    <property type="match status" value="1"/>
</dbReference>
<dbReference type="Proteomes" id="UP000196230">
    <property type="component" value="Unassembled WGS sequence"/>
</dbReference>
<evidence type="ECO:0000256" key="3">
    <source>
        <dbReference type="ARBA" id="ARBA00010139"/>
    </source>
</evidence>
<organism evidence="11 12">
    <name type="scientific">Micrococcus lylae</name>
    <dbReference type="NCBI Taxonomy" id="1273"/>
    <lineage>
        <taxon>Bacteria</taxon>
        <taxon>Bacillati</taxon>
        <taxon>Actinomycetota</taxon>
        <taxon>Actinomycetes</taxon>
        <taxon>Micrococcales</taxon>
        <taxon>Micrococcaceae</taxon>
        <taxon>Micrococcus</taxon>
    </lineage>
</organism>
<evidence type="ECO:0000256" key="7">
    <source>
        <dbReference type="ARBA" id="ARBA00023002"/>
    </source>
</evidence>
<dbReference type="PANTHER" id="PTHR23023">
    <property type="entry name" value="DIMETHYLANILINE MONOOXYGENASE"/>
    <property type="match status" value="1"/>
</dbReference>
<dbReference type="Pfam" id="PF00743">
    <property type="entry name" value="FMO-like"/>
    <property type="match status" value="1"/>
</dbReference>
<name>A0A1R4JFW6_9MICC</name>
<evidence type="ECO:0000256" key="10">
    <source>
        <dbReference type="ARBA" id="ARBA00035159"/>
    </source>
</evidence>
<keyword evidence="6" id="KW-0521">NADP</keyword>
<accession>A0A1R4JFW6</accession>
<evidence type="ECO:0000256" key="8">
    <source>
        <dbReference type="ARBA" id="ARBA00023033"/>
    </source>
</evidence>
<keyword evidence="8 11" id="KW-0503">Monooxygenase</keyword>
<dbReference type="GO" id="GO:0050660">
    <property type="term" value="F:flavin adenine dinucleotide binding"/>
    <property type="evidence" value="ECO:0007669"/>
    <property type="project" value="InterPro"/>
</dbReference>
<evidence type="ECO:0000256" key="4">
    <source>
        <dbReference type="ARBA" id="ARBA00022630"/>
    </source>
</evidence>
<dbReference type="Gene3D" id="3.50.50.60">
    <property type="entry name" value="FAD/NAD(P)-binding domain"/>
    <property type="match status" value="2"/>
</dbReference>
<dbReference type="EMBL" id="FUKP01000057">
    <property type="protein sequence ID" value="SJN30899.1"/>
    <property type="molecule type" value="Genomic_DNA"/>
</dbReference>
<proteinExistence type="inferred from homology"/>
<comment type="similarity">
    <text evidence="2">Belongs to the FMO family.</text>
</comment>
<gene>
    <name evidence="11" type="ORF">FM125_08305</name>
</gene>
<dbReference type="AlphaFoldDB" id="A0A1R4JFW6"/>
<dbReference type="RefSeq" id="WP_087134275.1">
    <property type="nucleotide sequence ID" value="NZ_FUKP01000057.1"/>
</dbReference>
<evidence type="ECO:0000256" key="5">
    <source>
        <dbReference type="ARBA" id="ARBA00022827"/>
    </source>
</evidence>
<dbReference type="GO" id="GO:0004499">
    <property type="term" value="F:N,N-dimethylaniline monooxygenase activity"/>
    <property type="evidence" value="ECO:0007669"/>
    <property type="project" value="InterPro"/>
</dbReference>
<evidence type="ECO:0000256" key="6">
    <source>
        <dbReference type="ARBA" id="ARBA00022857"/>
    </source>
</evidence>
<evidence type="ECO:0000313" key="12">
    <source>
        <dbReference type="Proteomes" id="UP000196230"/>
    </source>
</evidence>
<comment type="cofactor">
    <cofactor evidence="1">
        <name>FAD</name>
        <dbReference type="ChEBI" id="CHEBI:57692"/>
    </cofactor>
</comment>
<dbReference type="InterPro" id="IPR020946">
    <property type="entry name" value="Flavin_mOase-like"/>
</dbReference>
<dbReference type="EC" id="1.14.13.148" evidence="9"/>
<reference evidence="11 12" key="1">
    <citation type="submission" date="2017-02" db="EMBL/GenBank/DDBJ databases">
        <authorList>
            <person name="Peterson S.W."/>
        </authorList>
    </citation>
    <scope>NUCLEOTIDE SEQUENCE [LARGE SCALE GENOMIC DNA]</scope>
    <source>
        <strain evidence="11 12">2B3F</strain>
    </source>
</reference>
<dbReference type="GO" id="GO:0050661">
    <property type="term" value="F:NADP binding"/>
    <property type="evidence" value="ECO:0007669"/>
    <property type="project" value="InterPro"/>
</dbReference>
<dbReference type="InterPro" id="IPR036188">
    <property type="entry name" value="FAD/NAD-bd_sf"/>
</dbReference>
<evidence type="ECO:0000256" key="2">
    <source>
        <dbReference type="ARBA" id="ARBA00009183"/>
    </source>
</evidence>
<dbReference type="InterPro" id="IPR000960">
    <property type="entry name" value="Flavin_mOase"/>
</dbReference>
<dbReference type="PRINTS" id="PR00370">
    <property type="entry name" value="FMOXYGENASE"/>
</dbReference>
<evidence type="ECO:0000256" key="9">
    <source>
        <dbReference type="ARBA" id="ARBA00034528"/>
    </source>
</evidence>
<keyword evidence="5" id="KW-0274">FAD</keyword>
<sequence>MASRERIGLIGAGPSGMALLRAFSLAEKAGAQVPEVVAFERQDDWGGQWNLDWRTGADKYGEPVHSSMYRDLWINGPKECMEYPDYPFDRHFGRAVPSYLPREVMSEYIRARMQDVDVRGQIRFSTAVRWVQKHDDGRFRLTAQHLVSGESVVEEFDRIVVASGHFHTPQVPSWPGIESFRGQVQHAGDYRSAEGYVGKRVLVIGSSYSGQDLALQLHRAGAKHVTTAYRKQPQDIAWPQGMDEQPEVQRFDGNTVTFAGGAQAEYDMVLLCTGYLHHYPFLPQELALGGPNLLCPIGLWKGVVWHDDPDVLYVGASQQLFTLTLLEAQAYFARDVLLGRVEVPEAEERKADMDAWFERMTQIDGPPAALAYQGAYIQDLSAHTDCPEVDVEAVAETFLQMRDARIEDVRTFRDRQHRSTVTGTMAVPHHTPWVQEFDDSAENFLR</sequence>
<dbReference type="GO" id="GO:0034899">
    <property type="term" value="F:trimethylamine monooxygenase activity"/>
    <property type="evidence" value="ECO:0007669"/>
    <property type="project" value="UniProtKB-EC"/>
</dbReference>
<protein>
    <recommendedName>
        <fullName evidence="10">Trimethylamine monooxygenase</fullName>
        <ecNumber evidence="9">1.14.13.148</ecNumber>
    </recommendedName>
</protein>
<dbReference type="FunFam" id="3.50.50.60:FF:000138">
    <property type="entry name" value="Flavin-containing monooxygenase"/>
    <property type="match status" value="1"/>
</dbReference>